<feature type="region of interest" description="Disordered" evidence="1">
    <location>
        <begin position="1"/>
        <end position="25"/>
    </location>
</feature>
<proteinExistence type="predicted"/>
<dbReference type="AlphaFoldDB" id="A0A2U2HIT2"/>
<gene>
    <name evidence="3" type="ORF">C7C56_015815</name>
</gene>
<feature type="domain" description="DUF2169" evidence="2">
    <location>
        <begin position="55"/>
        <end position="427"/>
    </location>
</feature>
<dbReference type="OrthoDB" id="237820at2"/>
<dbReference type="EMBL" id="PXWF02000242">
    <property type="protein sequence ID" value="PWF46705.1"/>
    <property type="molecule type" value="Genomic_DNA"/>
</dbReference>
<dbReference type="InterPro" id="IPR018683">
    <property type="entry name" value="DUF2169"/>
</dbReference>
<evidence type="ECO:0000256" key="1">
    <source>
        <dbReference type="SAM" id="MobiDB-lite"/>
    </source>
</evidence>
<evidence type="ECO:0000313" key="3">
    <source>
        <dbReference type="EMBL" id="PWF46705.1"/>
    </source>
</evidence>
<organism evidence="3 4">
    <name type="scientific">Massilia glaciei</name>
    <dbReference type="NCBI Taxonomy" id="1524097"/>
    <lineage>
        <taxon>Bacteria</taxon>
        <taxon>Pseudomonadati</taxon>
        <taxon>Pseudomonadota</taxon>
        <taxon>Betaproteobacteria</taxon>
        <taxon>Burkholderiales</taxon>
        <taxon>Oxalobacteraceae</taxon>
        <taxon>Telluria group</taxon>
        <taxon>Massilia</taxon>
    </lineage>
</organism>
<name>A0A2U2HIT2_9BURK</name>
<protein>
    <submittedName>
        <fullName evidence="3">DUF2169 domain-containing protein</fullName>
    </submittedName>
</protein>
<dbReference type="Pfam" id="PF09937">
    <property type="entry name" value="DUF2169"/>
    <property type="match status" value="1"/>
</dbReference>
<dbReference type="Proteomes" id="UP000241421">
    <property type="component" value="Unassembled WGS sequence"/>
</dbReference>
<accession>A0A2U2HIT2</accession>
<evidence type="ECO:0000259" key="2">
    <source>
        <dbReference type="Pfam" id="PF09937"/>
    </source>
</evidence>
<reference evidence="3 4" key="1">
    <citation type="submission" date="2018-04" db="EMBL/GenBank/DDBJ databases">
        <title>Massilia violaceinigra sp. nov., a novel purple-pigmented bacterium isolated from Tianshan glacier, Xinjiang, China.</title>
        <authorList>
            <person name="Wang H."/>
        </authorList>
    </citation>
    <scope>NUCLEOTIDE SEQUENCE [LARGE SCALE GENOMIC DNA]</scope>
    <source>
        <strain evidence="3 4">B448-2</strain>
    </source>
</reference>
<evidence type="ECO:0000313" key="4">
    <source>
        <dbReference type="Proteomes" id="UP000241421"/>
    </source>
</evidence>
<comment type="caution">
    <text evidence="3">The sequence shown here is derived from an EMBL/GenBank/DDBJ whole genome shotgun (WGS) entry which is preliminary data.</text>
</comment>
<sequence length="472" mass="51520">MTMAQSATAAVPATPPGKDTGAPEFAVPNLLFDNRTPFSAAQFDTVDQHDGAFHVFVAKIGYTIGPCDQDGWATLKVLDTPAELNTQDRHHGDDPSASVLEESDFAPYKPRCDVIVNAVAHVPDKKPAKELLVRLAVMPSLAGEPAPPAIIDKTLMVCGERWFVRKTAVTRLLHWPVKIGTLGLLRPNPWRLSAAAPMTSVPVRYELALGGECRIDSDDRASKRVPAKHRIGPATPAEPCAIAHEACETNPLGKGFTRKWYLKAAGKSRLPAPQVGAAFQLCNAKSFSKGARGGKLEEPSGFGVIGRAWQPRRALIGKIEEKKDWEADEVPRLPVDFDFGYWNCAPRDQQCAYLAGGERFSLVNLCSPDSPSARKNQSGNTVLRFALPQQAVFVLAVNLAEELTVMPLSLDTVVVNPESNRLDLVWRGFLRADGNNVSSRLMHITQADQLARLDELVRHQWSEAEADDSKGE</sequence>
<keyword evidence="4" id="KW-1185">Reference proteome</keyword>